<dbReference type="Gene3D" id="3.30.930.10">
    <property type="entry name" value="Bira Bifunctional Protein, Domain 2"/>
    <property type="match status" value="1"/>
</dbReference>
<dbReference type="GO" id="GO:0005737">
    <property type="term" value="C:cytoplasm"/>
    <property type="evidence" value="ECO:0007669"/>
    <property type="project" value="TreeGrafter"/>
</dbReference>
<gene>
    <name evidence="3" type="ORF">B7O87_08120</name>
</gene>
<dbReference type="PANTHER" id="PTHR12835">
    <property type="entry name" value="BIOTIN PROTEIN LIGASE"/>
    <property type="match status" value="1"/>
</dbReference>
<accession>A0A1X4G708</accession>
<proteinExistence type="predicted"/>
<dbReference type="InterPro" id="IPR045864">
    <property type="entry name" value="aa-tRNA-synth_II/BPL/LPL"/>
</dbReference>
<dbReference type="AlphaFoldDB" id="A0A1X4G708"/>
<comment type="caution">
    <text evidence="3">The sequence shown here is derived from an EMBL/GenBank/DDBJ whole genome shotgun (WGS) entry which is preliminary data.</text>
</comment>
<dbReference type="PANTHER" id="PTHR12835:SF5">
    <property type="entry name" value="BIOTIN--PROTEIN LIGASE"/>
    <property type="match status" value="1"/>
</dbReference>
<keyword evidence="1 3" id="KW-0436">Ligase</keyword>
<dbReference type="CDD" id="cd16442">
    <property type="entry name" value="BPL"/>
    <property type="match status" value="1"/>
</dbReference>
<dbReference type="Pfam" id="PF03099">
    <property type="entry name" value="BPL_LplA_LipB"/>
    <property type="match status" value="1"/>
</dbReference>
<protein>
    <submittedName>
        <fullName evidence="3">Biotin--[acetyl-CoA-carboxylase] ligase</fullName>
    </submittedName>
</protein>
<evidence type="ECO:0000256" key="1">
    <source>
        <dbReference type="ARBA" id="ARBA00022598"/>
    </source>
</evidence>
<evidence type="ECO:0000313" key="3">
    <source>
        <dbReference type="EMBL" id="OSO90773.1"/>
    </source>
</evidence>
<reference evidence="4" key="1">
    <citation type="submission" date="2017-04" db="EMBL/GenBank/DDBJ databases">
        <authorList>
            <person name="Abreu V.A."/>
            <person name="Popin R.V."/>
            <person name="Rigonato J."/>
            <person name="Andreote A.P."/>
            <person name="Schaker P.C."/>
            <person name="Hoff-Risseti C."/>
            <person name="Alvarenga D.O."/>
            <person name="Varani A.M."/>
            <person name="Fiore M.F."/>
        </authorList>
    </citation>
    <scope>NUCLEOTIDE SEQUENCE [LARGE SCALE GENOMIC DNA]</scope>
    <source>
        <strain evidence="4">CENA303</strain>
    </source>
</reference>
<name>A0A1X4G708_9CYAN</name>
<dbReference type="Proteomes" id="UP000192997">
    <property type="component" value="Unassembled WGS sequence"/>
</dbReference>
<dbReference type="InterPro" id="IPR004408">
    <property type="entry name" value="Biotin_CoA_COase_ligase"/>
</dbReference>
<dbReference type="EMBL" id="NBYN01000042">
    <property type="protein sequence ID" value="OSO90773.1"/>
    <property type="molecule type" value="Genomic_DNA"/>
</dbReference>
<dbReference type="SUPFAM" id="SSF55681">
    <property type="entry name" value="Class II aaRS and biotin synthetases"/>
    <property type="match status" value="1"/>
</dbReference>
<organism evidence="3 4">
    <name type="scientific">Cylindrospermopsis raciborskii CENA303</name>
    <dbReference type="NCBI Taxonomy" id="1170769"/>
    <lineage>
        <taxon>Bacteria</taxon>
        <taxon>Bacillati</taxon>
        <taxon>Cyanobacteriota</taxon>
        <taxon>Cyanophyceae</taxon>
        <taxon>Nostocales</taxon>
        <taxon>Aphanizomenonaceae</taxon>
        <taxon>Cylindrospermopsis</taxon>
    </lineage>
</organism>
<dbReference type="PROSITE" id="PS51733">
    <property type="entry name" value="BPL_LPL_CATALYTIC"/>
    <property type="match status" value="1"/>
</dbReference>
<evidence type="ECO:0000259" key="2">
    <source>
        <dbReference type="PROSITE" id="PS51733"/>
    </source>
</evidence>
<dbReference type="InterPro" id="IPR004143">
    <property type="entry name" value="BPL_LPL_catalytic"/>
</dbReference>
<dbReference type="GO" id="GO:0004077">
    <property type="term" value="F:biotin--[biotin carboxyl-carrier protein] ligase activity"/>
    <property type="evidence" value="ECO:0007669"/>
    <property type="project" value="InterPro"/>
</dbReference>
<dbReference type="NCBIfam" id="TIGR00121">
    <property type="entry name" value="birA_ligase"/>
    <property type="match status" value="1"/>
</dbReference>
<sequence length="286" mass="31753">MEFNQQLLKHYWKRHLESEHQQPHLFSSVHVFDSLPSTNQMAWQLLSQGEKQGCVVIAQQQTGGKGQWGRQWLSPQGGLYISLGIPLQLEVANGYQLTLASAWGIASQLENCGVEARIKWPNDLVLNRRKLGGILTETKVQQGQITQVVIGVGVNWKNPVPETGINLHSWQNENLSPISGLEMLAAQVLLGIGFGLDCWQKEGISILLSRYLDLLINLGDQVYVNIPFSKGNEDHWLGTSVLATVVGVTPQGHLRLQTSGNREELTQREISLEPGTISLGYTQFSV</sequence>
<feature type="domain" description="BPL/LPL catalytic" evidence="2">
    <location>
        <begin position="19"/>
        <end position="200"/>
    </location>
</feature>
<evidence type="ECO:0000313" key="4">
    <source>
        <dbReference type="Proteomes" id="UP000192997"/>
    </source>
</evidence>